<dbReference type="SUPFAM" id="SSF118290">
    <property type="entry name" value="WRKY DNA-binding domain"/>
    <property type="match status" value="1"/>
</dbReference>
<keyword evidence="10" id="KW-1185">Reference proteome</keyword>
<dbReference type="GO" id="GO:0003700">
    <property type="term" value="F:DNA-binding transcription factor activity"/>
    <property type="evidence" value="ECO:0007669"/>
    <property type="project" value="InterPro"/>
</dbReference>
<feature type="domain" description="WRKY" evidence="8">
    <location>
        <begin position="141"/>
        <end position="207"/>
    </location>
</feature>
<comment type="caution">
    <text evidence="9">The sequence shown here is derived from an EMBL/GenBank/DDBJ whole genome shotgun (WGS) entry which is preliminary data.</text>
</comment>
<dbReference type="InterPro" id="IPR003657">
    <property type="entry name" value="WRKY_dom"/>
</dbReference>
<evidence type="ECO:0000313" key="9">
    <source>
        <dbReference type="EMBL" id="KAJ1700364.1"/>
    </source>
</evidence>
<comment type="subcellular location">
    <subcellularLocation>
        <location evidence="1">Nucleus</location>
    </subcellularLocation>
</comment>
<protein>
    <recommendedName>
        <fullName evidence="8">WRKY domain-containing protein</fullName>
    </recommendedName>
</protein>
<feature type="region of interest" description="Disordered" evidence="7">
    <location>
        <begin position="1"/>
        <end position="30"/>
    </location>
</feature>
<reference evidence="9" key="1">
    <citation type="journal article" date="2022" name="Cell">
        <title>Repeat-based holocentromeres influence genome architecture and karyotype evolution.</title>
        <authorList>
            <person name="Hofstatter P.G."/>
            <person name="Thangavel G."/>
            <person name="Lux T."/>
            <person name="Neumann P."/>
            <person name="Vondrak T."/>
            <person name="Novak P."/>
            <person name="Zhang M."/>
            <person name="Costa L."/>
            <person name="Castellani M."/>
            <person name="Scott A."/>
            <person name="Toegelov H."/>
            <person name="Fuchs J."/>
            <person name="Mata-Sucre Y."/>
            <person name="Dias Y."/>
            <person name="Vanzela A.L.L."/>
            <person name="Huettel B."/>
            <person name="Almeida C.C.S."/>
            <person name="Simkova H."/>
            <person name="Souza G."/>
            <person name="Pedrosa-Harand A."/>
            <person name="Macas J."/>
            <person name="Mayer K.F.X."/>
            <person name="Houben A."/>
            <person name="Marques A."/>
        </authorList>
    </citation>
    <scope>NUCLEOTIDE SEQUENCE</scope>
    <source>
        <strain evidence="9">RhyBre1mFocal</strain>
    </source>
</reference>
<feature type="compositionally biased region" description="Polar residues" evidence="7">
    <location>
        <begin position="1"/>
        <end position="12"/>
    </location>
</feature>
<keyword evidence="3" id="KW-0805">Transcription regulation</keyword>
<dbReference type="OrthoDB" id="1879341at2759"/>
<evidence type="ECO:0000313" key="10">
    <source>
        <dbReference type="Proteomes" id="UP001151287"/>
    </source>
</evidence>
<dbReference type="InterPro" id="IPR036576">
    <property type="entry name" value="WRKY_dom_sf"/>
</dbReference>
<keyword evidence="6" id="KW-0539">Nucleus</keyword>
<organism evidence="9 10">
    <name type="scientific">Rhynchospora breviuscula</name>
    <dbReference type="NCBI Taxonomy" id="2022672"/>
    <lineage>
        <taxon>Eukaryota</taxon>
        <taxon>Viridiplantae</taxon>
        <taxon>Streptophyta</taxon>
        <taxon>Embryophyta</taxon>
        <taxon>Tracheophyta</taxon>
        <taxon>Spermatophyta</taxon>
        <taxon>Magnoliopsida</taxon>
        <taxon>Liliopsida</taxon>
        <taxon>Poales</taxon>
        <taxon>Cyperaceae</taxon>
        <taxon>Cyperoideae</taxon>
        <taxon>Rhynchosporeae</taxon>
        <taxon>Rhynchospora</taxon>
    </lineage>
</organism>
<dbReference type="PROSITE" id="PS50811">
    <property type="entry name" value="WRKY"/>
    <property type="match status" value="1"/>
</dbReference>
<dbReference type="PANTHER" id="PTHR31429:SF3">
    <property type="entry name" value="WRKY TRANSCRIPTION FACTOR 40-RELATED"/>
    <property type="match status" value="1"/>
</dbReference>
<dbReference type="PANTHER" id="PTHR31429">
    <property type="entry name" value="WRKY TRANSCRIPTION FACTOR 36-RELATED"/>
    <property type="match status" value="1"/>
</dbReference>
<dbReference type="InterPro" id="IPR044810">
    <property type="entry name" value="WRKY_plant"/>
</dbReference>
<evidence type="ECO:0000259" key="8">
    <source>
        <dbReference type="PROSITE" id="PS50811"/>
    </source>
</evidence>
<evidence type="ECO:0000256" key="2">
    <source>
        <dbReference type="ARBA" id="ARBA00008189"/>
    </source>
</evidence>
<evidence type="ECO:0000256" key="4">
    <source>
        <dbReference type="ARBA" id="ARBA00023125"/>
    </source>
</evidence>
<gene>
    <name evidence="9" type="ORF">LUZ63_000143</name>
</gene>
<feature type="compositionally biased region" description="Low complexity" evidence="7">
    <location>
        <begin position="19"/>
        <end position="30"/>
    </location>
</feature>
<dbReference type="Gene3D" id="2.20.25.80">
    <property type="entry name" value="WRKY domain"/>
    <property type="match status" value="1"/>
</dbReference>
<dbReference type="AlphaFoldDB" id="A0A9Q0HVT1"/>
<dbReference type="SMART" id="SM00774">
    <property type="entry name" value="WRKY"/>
    <property type="match status" value="1"/>
</dbReference>
<evidence type="ECO:0000256" key="1">
    <source>
        <dbReference type="ARBA" id="ARBA00004123"/>
    </source>
</evidence>
<dbReference type="Pfam" id="PF03106">
    <property type="entry name" value="WRKY"/>
    <property type="match status" value="1"/>
</dbReference>
<evidence type="ECO:0000256" key="3">
    <source>
        <dbReference type="ARBA" id="ARBA00023015"/>
    </source>
</evidence>
<dbReference type="GO" id="GO:0051707">
    <property type="term" value="P:response to other organism"/>
    <property type="evidence" value="ECO:0007669"/>
    <property type="project" value="UniProtKB-ARBA"/>
</dbReference>
<keyword evidence="4" id="KW-0238">DNA-binding</keyword>
<dbReference type="Proteomes" id="UP001151287">
    <property type="component" value="Unassembled WGS sequence"/>
</dbReference>
<evidence type="ECO:0000256" key="6">
    <source>
        <dbReference type="ARBA" id="ARBA00023242"/>
    </source>
</evidence>
<evidence type="ECO:0000256" key="7">
    <source>
        <dbReference type="SAM" id="MobiDB-lite"/>
    </source>
</evidence>
<dbReference type="GO" id="GO:0005634">
    <property type="term" value="C:nucleus"/>
    <property type="evidence" value="ECO:0007669"/>
    <property type="project" value="UniProtKB-SubCell"/>
</dbReference>
<comment type="similarity">
    <text evidence="2">Belongs to the WRKY group II-a family.</text>
</comment>
<keyword evidence="5" id="KW-0804">Transcription</keyword>
<evidence type="ECO:0000256" key="5">
    <source>
        <dbReference type="ARBA" id="ARBA00023163"/>
    </source>
</evidence>
<accession>A0A9Q0HVT1</accession>
<name>A0A9Q0HVT1_9POAL</name>
<dbReference type="GO" id="GO:0043565">
    <property type="term" value="F:sequence-specific DNA binding"/>
    <property type="evidence" value="ECO:0007669"/>
    <property type="project" value="InterPro"/>
</dbReference>
<proteinExistence type="inferred from homology"/>
<dbReference type="FunFam" id="2.20.25.80:FF:000008">
    <property type="entry name" value="WRKY transcription factor 40"/>
    <property type="match status" value="1"/>
</dbReference>
<dbReference type="EMBL" id="JAMQYH010000001">
    <property type="protein sequence ID" value="KAJ1700364.1"/>
    <property type="molecule type" value="Genomic_DNA"/>
</dbReference>
<sequence>MESCSPSPQLSLDLNVGLSPASPSQPPMASELEAKLSRMNEENKRLHEMLNMVIETNEKYMALGSKIVDSGNGFSPNKERQNAAFPVKKRKINDSSTISFNGSSSERTDAFLQKESPSCKSFQEEIKPKVTRIIMQCDPANSSLVVKDGYQWRKYGQKVTRDNPSPRAYFKCSFAPSCPVKKKVQRSAEDESVLIVTYEGKHNHGYPSTSLSENIFLSCYAGNNDAGSDVEKACREIQNQEFQTIFIKQMTNFLIQDPSFTTALANAISEKVFENITDV</sequence>